<protein>
    <submittedName>
        <fullName evidence="2">Uncharacterized protein</fullName>
    </submittedName>
</protein>
<dbReference type="PANTHER" id="PTHR32493">
    <property type="entry name" value="SUSHI DOMAIN-CONTAINING PROTEIN 5"/>
    <property type="match status" value="1"/>
</dbReference>
<sequence>MATLTVTTLNLEMVDTSAVLCVTDHIPLPEEEEEETVTFPIQTITTVSSQNTFTTIAKEAVIYGLDGKSVTTFEPCVDCSTSIKGPIVAIGVTVVCLLLLATILAVWCFKKRQQKTSVYKLNGKDHARHQPQQIEMQKV</sequence>
<dbReference type="GeneTree" id="ENSGT00990000210357"/>
<evidence type="ECO:0000313" key="3">
    <source>
        <dbReference type="Proteomes" id="UP000001646"/>
    </source>
</evidence>
<dbReference type="Ensembl" id="ENSACAT00000045716.1">
    <property type="protein sequence ID" value="ENSACAP00000034265.1"/>
    <property type="gene ID" value="ENSACAG00000036764.1"/>
</dbReference>
<dbReference type="InterPro" id="IPR053298">
    <property type="entry name" value="Sushi_domain_protein"/>
</dbReference>
<dbReference type="AlphaFoldDB" id="A0A803TGC5"/>
<evidence type="ECO:0000256" key="1">
    <source>
        <dbReference type="SAM" id="Phobius"/>
    </source>
</evidence>
<keyword evidence="1" id="KW-0812">Transmembrane</keyword>
<dbReference type="PANTHER" id="PTHR32493:SF0">
    <property type="entry name" value="SUSHI DOMAIN-CONTAINING PROTEIN 5"/>
    <property type="match status" value="1"/>
</dbReference>
<keyword evidence="1" id="KW-1133">Transmembrane helix</keyword>
<dbReference type="InParanoid" id="A0A803TGC5"/>
<accession>A0A803TGC5</accession>
<name>A0A803TGC5_ANOCA</name>
<keyword evidence="1" id="KW-0472">Membrane</keyword>
<reference evidence="2" key="3">
    <citation type="submission" date="2025-09" db="UniProtKB">
        <authorList>
            <consortium name="Ensembl"/>
        </authorList>
    </citation>
    <scope>IDENTIFICATION</scope>
</reference>
<evidence type="ECO:0000313" key="2">
    <source>
        <dbReference type="Ensembl" id="ENSACAP00000034265.1"/>
    </source>
</evidence>
<reference evidence="2" key="2">
    <citation type="submission" date="2025-08" db="UniProtKB">
        <authorList>
            <consortium name="Ensembl"/>
        </authorList>
    </citation>
    <scope>IDENTIFICATION</scope>
</reference>
<feature type="transmembrane region" description="Helical" evidence="1">
    <location>
        <begin position="87"/>
        <end position="109"/>
    </location>
</feature>
<dbReference type="Proteomes" id="UP000001646">
    <property type="component" value="Unplaced"/>
</dbReference>
<organism evidence="2 3">
    <name type="scientific">Anolis carolinensis</name>
    <name type="common">Green anole</name>
    <name type="synonym">American chameleon</name>
    <dbReference type="NCBI Taxonomy" id="28377"/>
    <lineage>
        <taxon>Eukaryota</taxon>
        <taxon>Metazoa</taxon>
        <taxon>Chordata</taxon>
        <taxon>Craniata</taxon>
        <taxon>Vertebrata</taxon>
        <taxon>Euteleostomi</taxon>
        <taxon>Lepidosauria</taxon>
        <taxon>Squamata</taxon>
        <taxon>Bifurcata</taxon>
        <taxon>Unidentata</taxon>
        <taxon>Episquamata</taxon>
        <taxon>Toxicofera</taxon>
        <taxon>Iguania</taxon>
        <taxon>Dactyloidae</taxon>
        <taxon>Anolis</taxon>
    </lineage>
</organism>
<keyword evidence="3" id="KW-1185">Reference proteome</keyword>
<reference evidence="2" key="1">
    <citation type="submission" date="2009-12" db="EMBL/GenBank/DDBJ databases">
        <title>The Genome Sequence of Anolis carolinensis (Green Anole Lizard).</title>
        <authorList>
            <consortium name="The Genome Sequencing Platform"/>
            <person name="Di Palma F."/>
            <person name="Alfoldi J."/>
            <person name="Heiman D."/>
            <person name="Young S."/>
            <person name="Grabherr M."/>
            <person name="Johnson J."/>
            <person name="Lander E.S."/>
            <person name="Lindblad-Toh K."/>
        </authorList>
    </citation>
    <scope>NUCLEOTIDE SEQUENCE [LARGE SCALE GENOMIC DNA]</scope>
    <source>
        <strain evidence="2">JBL SC #1</strain>
    </source>
</reference>
<proteinExistence type="predicted"/>